<dbReference type="InterPro" id="IPR051450">
    <property type="entry name" value="Gfo/Idh/MocA_Oxidoreductases"/>
</dbReference>
<evidence type="ECO:0000313" key="3">
    <source>
        <dbReference type="EMBL" id="CAA9248165.1"/>
    </source>
</evidence>
<organism evidence="3">
    <name type="scientific">uncultured Chloroflexota bacterium</name>
    <dbReference type="NCBI Taxonomy" id="166587"/>
    <lineage>
        <taxon>Bacteria</taxon>
        <taxon>Bacillati</taxon>
        <taxon>Chloroflexota</taxon>
        <taxon>environmental samples</taxon>
    </lineage>
</organism>
<name>A0A6J4IEQ2_9CHLR</name>
<evidence type="ECO:0000259" key="2">
    <source>
        <dbReference type="Pfam" id="PF22725"/>
    </source>
</evidence>
<reference evidence="3" key="1">
    <citation type="submission" date="2020-02" db="EMBL/GenBank/DDBJ databases">
        <authorList>
            <person name="Meier V. D."/>
        </authorList>
    </citation>
    <scope>NUCLEOTIDE SEQUENCE</scope>
    <source>
        <strain evidence="3">AVDCRST_MAG77</strain>
    </source>
</reference>
<dbReference type="InterPro" id="IPR000683">
    <property type="entry name" value="Gfo/Idh/MocA-like_OxRdtase_N"/>
</dbReference>
<dbReference type="GO" id="GO:0050112">
    <property type="term" value="F:inositol 2-dehydrogenase (NAD+) activity"/>
    <property type="evidence" value="ECO:0007669"/>
    <property type="project" value="UniProtKB-EC"/>
</dbReference>
<dbReference type="AlphaFoldDB" id="A0A6J4IEQ2"/>
<dbReference type="InterPro" id="IPR055170">
    <property type="entry name" value="GFO_IDH_MocA-like_dom"/>
</dbReference>
<feature type="domain" description="GFO/IDH/MocA-like oxidoreductase" evidence="2">
    <location>
        <begin position="139"/>
        <end position="272"/>
    </location>
</feature>
<dbReference type="Gene3D" id="3.40.50.720">
    <property type="entry name" value="NAD(P)-binding Rossmann-like Domain"/>
    <property type="match status" value="1"/>
</dbReference>
<dbReference type="Pfam" id="PF01408">
    <property type="entry name" value="GFO_IDH_MocA"/>
    <property type="match status" value="1"/>
</dbReference>
<dbReference type="EMBL" id="CADCTC010000121">
    <property type="protein sequence ID" value="CAA9248165.1"/>
    <property type="molecule type" value="Genomic_DNA"/>
</dbReference>
<dbReference type="GO" id="GO:0000166">
    <property type="term" value="F:nucleotide binding"/>
    <property type="evidence" value="ECO:0007669"/>
    <property type="project" value="InterPro"/>
</dbReference>
<feature type="domain" description="Gfo/Idh/MocA-like oxidoreductase N-terminal" evidence="1">
    <location>
        <begin position="7"/>
        <end position="129"/>
    </location>
</feature>
<dbReference type="Gene3D" id="3.30.360.10">
    <property type="entry name" value="Dihydrodipicolinate Reductase, domain 2"/>
    <property type="match status" value="1"/>
</dbReference>
<dbReference type="EC" id="1.1.1.18" evidence="3"/>
<gene>
    <name evidence="3" type="ORF">AVDCRST_MAG77-2995</name>
</gene>
<dbReference type="PANTHER" id="PTHR43377:SF1">
    <property type="entry name" value="BILIVERDIN REDUCTASE A"/>
    <property type="match status" value="1"/>
</dbReference>
<sequence length="354" mass="37905">MTTERVLRAGIVGAGWMGKTHAEAWRANQGRGELVAVADMSEARAQELCDQFGADGARAHSSLEALLADDRVEAVDICLPHHLHAPTILAAARAGKHVLCEKPLCLTLEEAKAIRDGVGEAGVTYMSAHNNLFAAGLVEARRVLEAGTLGRVQYVRSTEAGHNANYKTRRPPVALAAGESSWDWRADPGKSGGGCVLDTGWHGAYRLLALAGSRPVEVAAMVSDYYIGVPGAEDTGAVLVRFENGATGYLFTSWAFGDPPGSFQFQVGAENGVLGGTATKVVYQLFGEQPVERELERRNTFAAEVEHFADVVTRDVSGLATWEHAARTLQLILGAYRAAEEKRTITLPEDPLSL</sequence>
<dbReference type="PANTHER" id="PTHR43377">
    <property type="entry name" value="BILIVERDIN REDUCTASE A"/>
    <property type="match status" value="1"/>
</dbReference>
<dbReference type="InterPro" id="IPR036291">
    <property type="entry name" value="NAD(P)-bd_dom_sf"/>
</dbReference>
<accession>A0A6J4IEQ2</accession>
<keyword evidence="3" id="KW-0560">Oxidoreductase</keyword>
<evidence type="ECO:0000259" key="1">
    <source>
        <dbReference type="Pfam" id="PF01408"/>
    </source>
</evidence>
<dbReference type="SUPFAM" id="SSF51735">
    <property type="entry name" value="NAD(P)-binding Rossmann-fold domains"/>
    <property type="match status" value="1"/>
</dbReference>
<protein>
    <submittedName>
        <fullName evidence="3">Myo-inositol 2-dehydrogenase 1</fullName>
        <ecNumber evidence="3">1.1.1.18</ecNumber>
    </submittedName>
</protein>
<dbReference type="Pfam" id="PF22725">
    <property type="entry name" value="GFO_IDH_MocA_C3"/>
    <property type="match status" value="1"/>
</dbReference>
<proteinExistence type="predicted"/>
<dbReference type="SUPFAM" id="SSF55347">
    <property type="entry name" value="Glyceraldehyde-3-phosphate dehydrogenase-like, C-terminal domain"/>
    <property type="match status" value="1"/>
</dbReference>